<feature type="domain" description="Arrestin C-terminal-like" evidence="2">
    <location>
        <begin position="432"/>
        <end position="641"/>
    </location>
</feature>
<organism evidence="3 4">
    <name type="scientific">Lepidopterella palustris CBS 459.81</name>
    <dbReference type="NCBI Taxonomy" id="1314670"/>
    <lineage>
        <taxon>Eukaryota</taxon>
        <taxon>Fungi</taxon>
        <taxon>Dikarya</taxon>
        <taxon>Ascomycota</taxon>
        <taxon>Pezizomycotina</taxon>
        <taxon>Dothideomycetes</taxon>
        <taxon>Pleosporomycetidae</taxon>
        <taxon>Mytilinidiales</taxon>
        <taxon>Argynnaceae</taxon>
        <taxon>Lepidopterella</taxon>
    </lineage>
</organism>
<sequence length="817" mass="90517">MTEYLQVYTDRGRLSYIPESNFRAPDAPSGLFQPRSRRPHRIHIAHVPPEFAIYRRRKRTRSRSSPIVEKLAGPRDNAKRFLRSFIASHAPSDKHADRNSPRNSIISNSDSGSSSPDSRRRSLAESMRTNPGDMVGCPVTGVVHRPGLVDSVRTASGRSTAKSMTTSVVRTIPDEKPLASGNGINVGISLAEPVLFLQGFEHSEHSERSTAMLRGSLHLRISKASKLKAITVKFRGKATTKWPEGIPPKKVEFEETDTIMSHTWPFFNAQFPTAEFSTGADHFELFKSATSSSNPSIPKGRNSFDVFGRDSPNSSSTNLSTKEAKRLSLQVNQSRSFGKGDSSTNGPSVAQKGYRIFNPGDYVYNFELPLDSHLPETIDVELGSVKYELEAIVERAGAFRTNLIGNKEVTLIRAPSESSLEQVEPIAISRNWEDQLHYDIVISGKSFPLGAQIPIAFKLTPLAKVQCHRIKVFVTENVEYFCANKRVHRMEPTRKVQLFEKRADGPPTSTFPGSTMRIISGGGVPYDQRAAAARGEEVPVLDPGNLLGDLTGEANIGPTEMEFNVQLPSCHHMKEKEKPSKLHFDTTYQNIQVHHWIKASFFDHFGNIVMRLSKPDQNDSSKRRHFEISIDSPFHILSCRATQANTALPAYSSPESANDDTRMPECGCPGAPIRRNSPTSFLPTLNSLTRARESANESLESLSDLSLARPQQAHIGGPINSSLQRPIHLLRAPSFNPPPFEEEEPPPPAETPPPQYDTIASPTNGLADYFSRLSDAYDDDSDGEITGSRGRVEIPLTPGSRVNRSMDERRTWLPVGH</sequence>
<protein>
    <recommendedName>
        <fullName evidence="2">Arrestin C-terminal-like domain-containing protein</fullName>
    </recommendedName>
</protein>
<proteinExistence type="predicted"/>
<dbReference type="GO" id="GO:0070086">
    <property type="term" value="P:ubiquitin-dependent endocytosis"/>
    <property type="evidence" value="ECO:0007669"/>
    <property type="project" value="TreeGrafter"/>
</dbReference>
<dbReference type="InterPro" id="IPR014756">
    <property type="entry name" value="Ig_E-set"/>
</dbReference>
<accession>A0A8E2EEA2</accession>
<feature type="compositionally biased region" description="Pro residues" evidence="1">
    <location>
        <begin position="746"/>
        <end position="755"/>
    </location>
</feature>
<evidence type="ECO:0000259" key="2">
    <source>
        <dbReference type="SMART" id="SM01017"/>
    </source>
</evidence>
<feature type="region of interest" description="Disordered" evidence="1">
    <location>
        <begin position="730"/>
        <end position="817"/>
    </location>
</feature>
<evidence type="ECO:0000313" key="3">
    <source>
        <dbReference type="EMBL" id="OCK82341.1"/>
    </source>
</evidence>
<feature type="region of interest" description="Disordered" evidence="1">
    <location>
        <begin position="88"/>
        <end position="141"/>
    </location>
</feature>
<feature type="compositionally biased region" description="Basic and acidic residues" evidence="1">
    <location>
        <begin position="91"/>
        <end position="100"/>
    </location>
</feature>
<feature type="region of interest" description="Disordered" evidence="1">
    <location>
        <begin position="289"/>
        <end position="325"/>
    </location>
</feature>
<dbReference type="SUPFAM" id="SSF81296">
    <property type="entry name" value="E set domains"/>
    <property type="match status" value="1"/>
</dbReference>
<evidence type="ECO:0000313" key="4">
    <source>
        <dbReference type="Proteomes" id="UP000250266"/>
    </source>
</evidence>
<dbReference type="GO" id="GO:0031625">
    <property type="term" value="F:ubiquitin protein ligase binding"/>
    <property type="evidence" value="ECO:0007669"/>
    <property type="project" value="TreeGrafter"/>
</dbReference>
<dbReference type="Proteomes" id="UP000250266">
    <property type="component" value="Unassembled WGS sequence"/>
</dbReference>
<reference evidence="3 4" key="1">
    <citation type="journal article" date="2016" name="Nat. Commun.">
        <title>Ectomycorrhizal ecology is imprinted in the genome of the dominant symbiotic fungus Cenococcum geophilum.</title>
        <authorList>
            <consortium name="DOE Joint Genome Institute"/>
            <person name="Peter M."/>
            <person name="Kohler A."/>
            <person name="Ohm R.A."/>
            <person name="Kuo A."/>
            <person name="Krutzmann J."/>
            <person name="Morin E."/>
            <person name="Arend M."/>
            <person name="Barry K.W."/>
            <person name="Binder M."/>
            <person name="Choi C."/>
            <person name="Clum A."/>
            <person name="Copeland A."/>
            <person name="Grisel N."/>
            <person name="Haridas S."/>
            <person name="Kipfer T."/>
            <person name="LaButti K."/>
            <person name="Lindquist E."/>
            <person name="Lipzen A."/>
            <person name="Maire R."/>
            <person name="Meier B."/>
            <person name="Mihaltcheva S."/>
            <person name="Molinier V."/>
            <person name="Murat C."/>
            <person name="Poggeler S."/>
            <person name="Quandt C.A."/>
            <person name="Sperisen C."/>
            <person name="Tritt A."/>
            <person name="Tisserant E."/>
            <person name="Crous P.W."/>
            <person name="Henrissat B."/>
            <person name="Nehls U."/>
            <person name="Egli S."/>
            <person name="Spatafora J.W."/>
            <person name="Grigoriev I.V."/>
            <person name="Martin F.M."/>
        </authorList>
    </citation>
    <scope>NUCLEOTIDE SEQUENCE [LARGE SCALE GENOMIC DNA]</scope>
    <source>
        <strain evidence="3 4">CBS 459.81</strain>
    </source>
</reference>
<dbReference type="Gene3D" id="2.60.40.640">
    <property type="match status" value="1"/>
</dbReference>
<dbReference type="OrthoDB" id="2238745at2759"/>
<dbReference type="SMART" id="SM01017">
    <property type="entry name" value="Arrestin_C"/>
    <property type="match status" value="1"/>
</dbReference>
<dbReference type="InterPro" id="IPR050357">
    <property type="entry name" value="Arrestin_domain-protein"/>
</dbReference>
<dbReference type="InterPro" id="IPR011022">
    <property type="entry name" value="Arrestin_C-like"/>
</dbReference>
<name>A0A8E2EEA2_9PEZI</name>
<keyword evidence="4" id="KW-1185">Reference proteome</keyword>
<dbReference type="Pfam" id="PF02752">
    <property type="entry name" value="Arrestin_C"/>
    <property type="match status" value="1"/>
</dbReference>
<dbReference type="AlphaFoldDB" id="A0A8E2EEA2"/>
<dbReference type="GO" id="GO:0030674">
    <property type="term" value="F:protein-macromolecule adaptor activity"/>
    <property type="evidence" value="ECO:0007669"/>
    <property type="project" value="TreeGrafter"/>
</dbReference>
<feature type="compositionally biased region" description="Polar residues" evidence="1">
    <location>
        <begin position="311"/>
        <end position="321"/>
    </location>
</feature>
<evidence type="ECO:0000256" key="1">
    <source>
        <dbReference type="SAM" id="MobiDB-lite"/>
    </source>
</evidence>
<dbReference type="GO" id="GO:0005829">
    <property type="term" value="C:cytosol"/>
    <property type="evidence" value="ECO:0007669"/>
    <property type="project" value="TreeGrafter"/>
</dbReference>
<dbReference type="EMBL" id="KV744891">
    <property type="protein sequence ID" value="OCK82341.1"/>
    <property type="molecule type" value="Genomic_DNA"/>
</dbReference>
<feature type="compositionally biased region" description="Low complexity" evidence="1">
    <location>
        <begin position="101"/>
        <end position="116"/>
    </location>
</feature>
<gene>
    <name evidence="3" type="ORF">K432DRAFT_293441</name>
</gene>
<dbReference type="PANTHER" id="PTHR11188:SF174">
    <property type="entry name" value="ARRESTIN-RELATED TRAFFICKING ADAPTER 10-RELATED"/>
    <property type="match status" value="1"/>
</dbReference>
<dbReference type="PANTHER" id="PTHR11188">
    <property type="entry name" value="ARRESTIN DOMAIN CONTAINING PROTEIN"/>
    <property type="match status" value="1"/>
</dbReference>
<dbReference type="InterPro" id="IPR014752">
    <property type="entry name" value="Arrestin-like_C"/>
</dbReference>